<dbReference type="GO" id="GO:0006777">
    <property type="term" value="P:Mo-molybdopterin cofactor biosynthetic process"/>
    <property type="evidence" value="ECO:0007669"/>
    <property type="project" value="InterPro"/>
</dbReference>
<reference evidence="4" key="2">
    <citation type="submission" date="2022-11" db="EMBL/GenBank/DDBJ databases">
        <title>Novel species in genus Aeromicrobium.</title>
        <authorList>
            <person name="Zhang G."/>
        </authorList>
    </citation>
    <scope>NUCLEOTIDE SEQUENCE [LARGE SCALE GENOMIC DNA]</scope>
    <source>
        <strain evidence="3">zg-629</strain>
        <strain evidence="2">Zg-629</strain>
        <strain evidence="4">zg-636</strain>
    </source>
</reference>
<sequence>MITEAAAGRVALARVVDASLDVASHLAAVAGPTVGATDVFIGTIRDHDPGADGAVVALEYETHPDAEGILTALAGTVALNTGATIAVSHRVGSLGVGDVAVVVASSAAHRREALESTRALIELIKTEVPIWKRQTDASGRSGWVGL</sequence>
<dbReference type="Pfam" id="PF02391">
    <property type="entry name" value="MoaE"/>
    <property type="match status" value="1"/>
</dbReference>
<accession>A0A8I0EVI6</accession>
<name>A0A8I0EVI6_9ACTN</name>
<dbReference type="InterPro" id="IPR003448">
    <property type="entry name" value="Mopterin_biosynth_MoaE"/>
</dbReference>
<protein>
    <submittedName>
        <fullName evidence="1">Molybdenum cofactor biosynthesis protein MoaE</fullName>
    </submittedName>
</protein>
<dbReference type="SUPFAM" id="SSF54690">
    <property type="entry name" value="Molybdopterin synthase subunit MoaE"/>
    <property type="match status" value="1"/>
</dbReference>
<keyword evidence="3" id="KW-1185">Reference proteome</keyword>
<evidence type="ECO:0000313" key="1">
    <source>
        <dbReference type="EMBL" id="MBC9225917.1"/>
    </source>
</evidence>
<gene>
    <name evidence="2" type="ORF">H9L21_03610</name>
    <name evidence="1" type="ORF">IBG24_06290</name>
</gene>
<dbReference type="Proteomes" id="UP000515871">
    <property type="component" value="Chromosome"/>
</dbReference>
<dbReference type="RefSeq" id="WP_154595650.1">
    <property type="nucleotide sequence ID" value="NZ_CP060587.1"/>
</dbReference>
<dbReference type="AlphaFoldDB" id="A0A8I0EVI6"/>
<dbReference type="InterPro" id="IPR036563">
    <property type="entry name" value="MoaE_sf"/>
</dbReference>
<proteinExistence type="predicted"/>
<evidence type="ECO:0000313" key="3">
    <source>
        <dbReference type="Proteomes" id="UP000515871"/>
    </source>
</evidence>
<reference evidence="1" key="1">
    <citation type="submission" date="2020-09" db="EMBL/GenBank/DDBJ databases">
        <title>Novel species in genus Aeromicrobium.</title>
        <authorList>
            <person name="Zhang G."/>
        </authorList>
    </citation>
    <scope>NUCLEOTIDE SEQUENCE</scope>
    <source>
        <strain evidence="1">Zg-636</strain>
    </source>
</reference>
<dbReference type="EMBL" id="CP060587">
    <property type="protein sequence ID" value="QNL95043.1"/>
    <property type="molecule type" value="Genomic_DNA"/>
</dbReference>
<evidence type="ECO:0000313" key="2">
    <source>
        <dbReference type="EMBL" id="QNL95043.1"/>
    </source>
</evidence>
<evidence type="ECO:0000313" key="4">
    <source>
        <dbReference type="Proteomes" id="UP000620591"/>
    </source>
</evidence>
<dbReference type="EMBL" id="JACTVM010000001">
    <property type="protein sequence ID" value="MBC9225917.1"/>
    <property type="molecule type" value="Genomic_DNA"/>
</dbReference>
<dbReference type="Gene3D" id="3.90.1170.40">
    <property type="entry name" value="Molybdopterin biosynthesis MoaE subunit"/>
    <property type="match status" value="1"/>
</dbReference>
<dbReference type="Proteomes" id="UP000620591">
    <property type="component" value="Unassembled WGS sequence"/>
</dbReference>
<organism evidence="1 4">
    <name type="scientific">Aeromicrobium senzhongii</name>
    <dbReference type="NCBI Taxonomy" id="2663859"/>
    <lineage>
        <taxon>Bacteria</taxon>
        <taxon>Bacillati</taxon>
        <taxon>Actinomycetota</taxon>
        <taxon>Actinomycetes</taxon>
        <taxon>Propionibacteriales</taxon>
        <taxon>Nocardioidaceae</taxon>
        <taxon>Aeromicrobium</taxon>
    </lineage>
</organism>
<dbReference type="PANTHER" id="PTHR23404">
    <property type="entry name" value="MOLYBDOPTERIN SYNTHASE RELATED"/>
    <property type="match status" value="1"/>
</dbReference>